<feature type="domain" description="Ubiquitin-like" evidence="4">
    <location>
        <begin position="1"/>
        <end position="74"/>
    </location>
</feature>
<dbReference type="EMBL" id="KN124472">
    <property type="protein sequence ID" value="KFO21155.1"/>
    <property type="molecule type" value="Genomic_DNA"/>
</dbReference>
<dbReference type="PANTHER" id="PTHR12650:SF37">
    <property type="entry name" value="40S RIBOSOMAL PROTEIN S30-RELATED"/>
    <property type="match status" value="1"/>
</dbReference>
<feature type="compositionally biased region" description="Basic residues" evidence="3">
    <location>
        <begin position="127"/>
        <end position="136"/>
    </location>
</feature>
<dbReference type="Pfam" id="PF04758">
    <property type="entry name" value="Ribosomal_S30"/>
    <property type="match status" value="1"/>
</dbReference>
<evidence type="ECO:0000313" key="5">
    <source>
        <dbReference type="EMBL" id="KFO21155.1"/>
    </source>
</evidence>
<dbReference type="OrthoDB" id="199599at2759"/>
<keyword evidence="2" id="KW-0687">Ribonucleoprotein</keyword>
<dbReference type="SMART" id="SM00213">
    <property type="entry name" value="UBQ"/>
    <property type="match status" value="1"/>
</dbReference>
<protein>
    <submittedName>
        <fullName evidence="5">Ubiquitin-like protein FUBI</fullName>
    </submittedName>
</protein>
<proteinExistence type="predicted"/>
<keyword evidence="1" id="KW-0689">Ribosomal protein</keyword>
<evidence type="ECO:0000256" key="3">
    <source>
        <dbReference type="SAM" id="MobiDB-lite"/>
    </source>
</evidence>
<accession>A0A091CU85</accession>
<dbReference type="GO" id="GO:0006412">
    <property type="term" value="P:translation"/>
    <property type="evidence" value="ECO:0007669"/>
    <property type="project" value="InterPro"/>
</dbReference>
<evidence type="ECO:0000313" key="6">
    <source>
        <dbReference type="Proteomes" id="UP000028990"/>
    </source>
</evidence>
<feature type="region of interest" description="Disordered" evidence="3">
    <location>
        <begin position="88"/>
        <end position="136"/>
    </location>
</feature>
<name>A0A091CU85_FUKDA</name>
<dbReference type="PROSITE" id="PS50053">
    <property type="entry name" value="UBIQUITIN_2"/>
    <property type="match status" value="1"/>
</dbReference>
<evidence type="ECO:0000259" key="4">
    <source>
        <dbReference type="PROSITE" id="PS50053"/>
    </source>
</evidence>
<sequence>MQLFARTQDLHILEVISQEMVTKTKAPVASLEGVTPEDQVALAAGKLLEDDATLGQRGVEALATLEVAGCMLGGKALGFLAWAGKVRGQTPQMTKEEGGEGRRRRQARPRGEMQYSRHFADAMPTFCKKRGPNANA</sequence>
<dbReference type="GO" id="GO:0003735">
    <property type="term" value="F:structural constituent of ribosome"/>
    <property type="evidence" value="ECO:0007669"/>
    <property type="project" value="InterPro"/>
</dbReference>
<organism evidence="5 6">
    <name type="scientific">Fukomys damarensis</name>
    <name type="common">Damaraland mole rat</name>
    <name type="synonym">Cryptomys damarensis</name>
    <dbReference type="NCBI Taxonomy" id="885580"/>
    <lineage>
        <taxon>Eukaryota</taxon>
        <taxon>Metazoa</taxon>
        <taxon>Chordata</taxon>
        <taxon>Craniata</taxon>
        <taxon>Vertebrata</taxon>
        <taxon>Euteleostomi</taxon>
        <taxon>Mammalia</taxon>
        <taxon>Eutheria</taxon>
        <taxon>Euarchontoglires</taxon>
        <taxon>Glires</taxon>
        <taxon>Rodentia</taxon>
        <taxon>Hystricomorpha</taxon>
        <taxon>Bathyergidae</taxon>
        <taxon>Fukomys</taxon>
    </lineage>
</organism>
<dbReference type="Gene3D" id="3.10.20.90">
    <property type="entry name" value="Phosphatidylinositol 3-kinase Catalytic Subunit, Chain A, domain 1"/>
    <property type="match status" value="1"/>
</dbReference>
<dbReference type="PANTHER" id="PTHR12650">
    <property type="entry name" value="40S RIBOSOMAL PROTEIN S30/UBIQUITIN-LIKE PROTEIN FUBI"/>
    <property type="match status" value="1"/>
</dbReference>
<dbReference type="Pfam" id="PF00240">
    <property type="entry name" value="ubiquitin"/>
    <property type="match status" value="1"/>
</dbReference>
<evidence type="ECO:0000256" key="1">
    <source>
        <dbReference type="ARBA" id="ARBA00022980"/>
    </source>
</evidence>
<dbReference type="Proteomes" id="UP000028990">
    <property type="component" value="Unassembled WGS sequence"/>
</dbReference>
<keyword evidence="6" id="KW-1185">Reference proteome</keyword>
<dbReference type="InterPro" id="IPR000626">
    <property type="entry name" value="Ubiquitin-like_dom"/>
</dbReference>
<dbReference type="InterPro" id="IPR029071">
    <property type="entry name" value="Ubiquitin-like_domsf"/>
</dbReference>
<dbReference type="SUPFAM" id="SSF54236">
    <property type="entry name" value="Ubiquitin-like"/>
    <property type="match status" value="1"/>
</dbReference>
<gene>
    <name evidence="5" type="ORF">H920_17508</name>
</gene>
<reference evidence="5 6" key="1">
    <citation type="submission" date="2013-11" db="EMBL/GenBank/DDBJ databases">
        <title>The Damaraland mole rat (Fukomys damarensis) genome and evolution of African mole rats.</title>
        <authorList>
            <person name="Gladyshev V.N."/>
            <person name="Fang X."/>
        </authorList>
    </citation>
    <scope>NUCLEOTIDE SEQUENCE [LARGE SCALE GENOMIC DNA]</scope>
    <source>
        <tissue evidence="5">Liver</tissue>
    </source>
</reference>
<dbReference type="InterPro" id="IPR006846">
    <property type="entry name" value="Ribosomal_eS30"/>
</dbReference>
<dbReference type="GO" id="GO:0022627">
    <property type="term" value="C:cytosolic small ribosomal subunit"/>
    <property type="evidence" value="ECO:0007669"/>
    <property type="project" value="TreeGrafter"/>
</dbReference>
<evidence type="ECO:0000256" key="2">
    <source>
        <dbReference type="ARBA" id="ARBA00023274"/>
    </source>
</evidence>
<dbReference type="AlphaFoldDB" id="A0A091CU85"/>